<dbReference type="Pfam" id="PF07228">
    <property type="entry name" value="SpoIIE"/>
    <property type="match status" value="1"/>
</dbReference>
<dbReference type="InterPro" id="IPR003594">
    <property type="entry name" value="HATPase_dom"/>
</dbReference>
<evidence type="ECO:0000313" key="2">
    <source>
        <dbReference type="EMBL" id="GAA1958348.1"/>
    </source>
</evidence>
<evidence type="ECO:0000313" key="3">
    <source>
        <dbReference type="Proteomes" id="UP001500571"/>
    </source>
</evidence>
<dbReference type="Gene3D" id="3.30.565.10">
    <property type="entry name" value="Histidine kinase-like ATPase, C-terminal domain"/>
    <property type="match status" value="1"/>
</dbReference>
<dbReference type="PANTHER" id="PTHR35801">
    <property type="entry name" value="PHOSPHOSERINE PHOSPHATASE RSBX"/>
    <property type="match status" value="1"/>
</dbReference>
<dbReference type="EMBL" id="BAAAPB010000001">
    <property type="protein sequence ID" value="GAA1958348.1"/>
    <property type="molecule type" value="Genomic_DNA"/>
</dbReference>
<dbReference type="Pfam" id="PF13581">
    <property type="entry name" value="HATPase_c_2"/>
    <property type="match status" value="1"/>
</dbReference>
<protein>
    <submittedName>
        <fullName evidence="2">SpoIIE family protein phosphatase</fullName>
    </submittedName>
</protein>
<dbReference type="SUPFAM" id="SSF81606">
    <property type="entry name" value="PP2C-like"/>
    <property type="match status" value="1"/>
</dbReference>
<dbReference type="InterPro" id="IPR036457">
    <property type="entry name" value="PPM-type-like_dom_sf"/>
</dbReference>
<dbReference type="InterPro" id="IPR001932">
    <property type="entry name" value="PPM-type_phosphatase-like_dom"/>
</dbReference>
<feature type="domain" description="PPM-type phosphatase" evidence="1">
    <location>
        <begin position="146"/>
        <end position="343"/>
    </location>
</feature>
<name>A0ABP5C5T1_9ACTN</name>
<reference evidence="3" key="1">
    <citation type="journal article" date="2019" name="Int. J. Syst. Evol. Microbiol.">
        <title>The Global Catalogue of Microorganisms (GCM) 10K type strain sequencing project: providing services to taxonomists for standard genome sequencing and annotation.</title>
        <authorList>
            <consortium name="The Broad Institute Genomics Platform"/>
            <consortium name="The Broad Institute Genome Sequencing Center for Infectious Disease"/>
            <person name="Wu L."/>
            <person name="Ma J."/>
        </authorList>
    </citation>
    <scope>NUCLEOTIDE SEQUENCE [LARGE SCALE GENOMIC DNA]</scope>
    <source>
        <strain evidence="3">JCM 15309</strain>
    </source>
</reference>
<accession>A0ABP5C5T1</accession>
<dbReference type="Proteomes" id="UP001500571">
    <property type="component" value="Unassembled WGS sequence"/>
</dbReference>
<organism evidence="2 3">
    <name type="scientific">Nocardioides panacihumi</name>
    <dbReference type="NCBI Taxonomy" id="400774"/>
    <lineage>
        <taxon>Bacteria</taxon>
        <taxon>Bacillati</taxon>
        <taxon>Actinomycetota</taxon>
        <taxon>Actinomycetes</taxon>
        <taxon>Propionibacteriales</taxon>
        <taxon>Nocardioidaceae</taxon>
        <taxon>Nocardioides</taxon>
    </lineage>
</organism>
<dbReference type="SUPFAM" id="SSF55874">
    <property type="entry name" value="ATPase domain of HSP90 chaperone/DNA topoisomerase II/histidine kinase"/>
    <property type="match status" value="1"/>
</dbReference>
<evidence type="ECO:0000259" key="1">
    <source>
        <dbReference type="SMART" id="SM00331"/>
    </source>
</evidence>
<dbReference type="PANTHER" id="PTHR35801:SF1">
    <property type="entry name" value="PHOSPHOSERINE PHOSPHATASE RSBX"/>
    <property type="match status" value="1"/>
</dbReference>
<gene>
    <name evidence="2" type="ORF">GCM10009798_17440</name>
</gene>
<sequence length="345" mass="34924">MEALTVLGEIAPNGTEGDLWLTLDDVSAVARARRQTAALAHRLGFSETRTGEIEIVVSELASNVVKHARGGDLAIGVVRRGETSLLRVVAIDSGPGSRDIEALVTDGVSTSGTLGIGLGAARRLATSLDLYSVPAVGTIAEAQFADDSGSAPAPAVASLTRPLGGTGPCGDAVAYRELPEGHLVMLADGLGHGPLAAAASGRAVEVLLTSATTGPGALLAEIHRAIGSTRGAAVAVVRIEADAGRVVHASVGNVSARLVGHGRSRTLAAQPGIVGHRMPRLREQTEALNDALALVLHSDGVSDKWTLAGLPGVLGHGPGVLAAALLRDAAVHRDDASVLAVRTAR</sequence>
<dbReference type="RefSeq" id="WP_344044370.1">
    <property type="nucleotide sequence ID" value="NZ_BAAAPB010000001.1"/>
</dbReference>
<dbReference type="InterPro" id="IPR039248">
    <property type="entry name" value="Ptase_RsbX"/>
</dbReference>
<dbReference type="InterPro" id="IPR036890">
    <property type="entry name" value="HATPase_C_sf"/>
</dbReference>
<keyword evidence="3" id="KW-1185">Reference proteome</keyword>
<comment type="caution">
    <text evidence="2">The sequence shown here is derived from an EMBL/GenBank/DDBJ whole genome shotgun (WGS) entry which is preliminary data.</text>
</comment>
<dbReference type="SMART" id="SM00331">
    <property type="entry name" value="PP2C_SIG"/>
    <property type="match status" value="1"/>
</dbReference>
<proteinExistence type="predicted"/>
<dbReference type="Gene3D" id="3.60.40.10">
    <property type="entry name" value="PPM-type phosphatase domain"/>
    <property type="match status" value="1"/>
</dbReference>